<feature type="compositionally biased region" description="Gly residues" evidence="1">
    <location>
        <begin position="216"/>
        <end position="226"/>
    </location>
</feature>
<organism evidence="4 5">
    <name type="scientific">Flectobacillus roseus</name>
    <dbReference type="NCBI Taxonomy" id="502259"/>
    <lineage>
        <taxon>Bacteria</taxon>
        <taxon>Pseudomonadati</taxon>
        <taxon>Bacteroidota</taxon>
        <taxon>Cytophagia</taxon>
        <taxon>Cytophagales</taxon>
        <taxon>Flectobacillaceae</taxon>
        <taxon>Flectobacillus</taxon>
    </lineage>
</organism>
<feature type="compositionally biased region" description="Basic and acidic residues" evidence="1">
    <location>
        <begin position="129"/>
        <end position="141"/>
    </location>
</feature>
<comment type="caution">
    <text evidence="4">The sequence shown here is derived from an EMBL/GenBank/DDBJ whole genome shotgun (WGS) entry which is preliminary data.</text>
</comment>
<dbReference type="Gene3D" id="3.30.1150.10">
    <property type="match status" value="1"/>
</dbReference>
<evidence type="ECO:0000256" key="2">
    <source>
        <dbReference type="SAM" id="Phobius"/>
    </source>
</evidence>
<dbReference type="Proteomes" id="UP001236507">
    <property type="component" value="Unassembled WGS sequence"/>
</dbReference>
<gene>
    <name evidence="4" type="ORF">QM524_04420</name>
</gene>
<keyword evidence="2" id="KW-1133">Transmembrane helix</keyword>
<evidence type="ECO:0000313" key="4">
    <source>
        <dbReference type="EMBL" id="MDI9858444.1"/>
    </source>
</evidence>
<feature type="region of interest" description="Disordered" evidence="1">
    <location>
        <begin position="105"/>
        <end position="151"/>
    </location>
</feature>
<sequence>MSTYNLEQEEKQNRQFAFIVTSAINILLFIMLWYVTVWNAEENKKVEKIGGGGFIVNFGTDKDGSGSVYTKNHGNKAKNEYDSKPAEVKPLPKKEPTPIVEKVKPVKAKPSPEPEVIKSTRPSPVKVPEVTKKVEKAKENPKANVPVTKPTPAKPVEQQVIKGAIIPVRTGGNGTSGTDPRTGGGSDGDGKGVGNKGQPNGNTVKGGTYNPVPPGSGNGGNGGNGSGTAISLAGWTWNSRPEVNDDSDETGIVKFRLKVDSDGVVQVVETIESSLSPSVTQKYKRAVQKLTFRPTSAGERPDISVGTITFRISSK</sequence>
<protein>
    <recommendedName>
        <fullName evidence="3">TonB C-terminal domain-containing protein</fullName>
    </recommendedName>
</protein>
<feature type="region of interest" description="Disordered" evidence="1">
    <location>
        <begin position="67"/>
        <end position="93"/>
    </location>
</feature>
<accession>A0ABT6Y4Q8</accession>
<feature type="compositionally biased region" description="Gly residues" evidence="1">
    <location>
        <begin position="182"/>
        <end position="195"/>
    </location>
</feature>
<keyword evidence="5" id="KW-1185">Reference proteome</keyword>
<dbReference type="EMBL" id="JASHIF010000003">
    <property type="protein sequence ID" value="MDI9858444.1"/>
    <property type="molecule type" value="Genomic_DNA"/>
</dbReference>
<evidence type="ECO:0000313" key="5">
    <source>
        <dbReference type="Proteomes" id="UP001236507"/>
    </source>
</evidence>
<feature type="transmembrane region" description="Helical" evidence="2">
    <location>
        <begin position="16"/>
        <end position="35"/>
    </location>
</feature>
<dbReference type="PROSITE" id="PS52015">
    <property type="entry name" value="TONB_CTD"/>
    <property type="match status" value="1"/>
</dbReference>
<proteinExistence type="predicted"/>
<feature type="compositionally biased region" description="Basic and acidic residues" evidence="1">
    <location>
        <begin position="77"/>
        <end position="93"/>
    </location>
</feature>
<feature type="compositionally biased region" description="Basic and acidic residues" evidence="1">
    <location>
        <begin position="105"/>
        <end position="118"/>
    </location>
</feature>
<evidence type="ECO:0000256" key="1">
    <source>
        <dbReference type="SAM" id="MobiDB-lite"/>
    </source>
</evidence>
<keyword evidence="2" id="KW-0472">Membrane</keyword>
<dbReference type="RefSeq" id="WP_283343658.1">
    <property type="nucleotide sequence ID" value="NZ_JASHIF010000003.1"/>
</dbReference>
<feature type="region of interest" description="Disordered" evidence="1">
    <location>
        <begin position="166"/>
        <end position="227"/>
    </location>
</feature>
<name>A0ABT6Y4Q8_9BACT</name>
<evidence type="ECO:0000259" key="3">
    <source>
        <dbReference type="PROSITE" id="PS52015"/>
    </source>
</evidence>
<dbReference type="InterPro" id="IPR037682">
    <property type="entry name" value="TonB_C"/>
</dbReference>
<reference evidence="4 5" key="1">
    <citation type="submission" date="2023-05" db="EMBL/GenBank/DDBJ databases">
        <title>Novel species of genus Flectobacillus isolated from stream in China.</title>
        <authorList>
            <person name="Lu H."/>
        </authorList>
    </citation>
    <scope>NUCLEOTIDE SEQUENCE [LARGE SCALE GENOMIC DNA]</scope>
    <source>
        <strain evidence="4 5">KCTC 42575</strain>
    </source>
</reference>
<keyword evidence="2" id="KW-0812">Transmembrane</keyword>
<feature type="domain" description="TonB C-terminal" evidence="3">
    <location>
        <begin position="225"/>
        <end position="315"/>
    </location>
</feature>